<evidence type="ECO:0000256" key="3">
    <source>
        <dbReference type="ARBA" id="ARBA00022801"/>
    </source>
</evidence>
<comment type="caution">
    <text evidence="8">The sequence shown here is derived from an EMBL/GenBank/DDBJ whole genome shotgun (WGS) entry which is preliminary data.</text>
</comment>
<dbReference type="NCBIfam" id="TIGR00237">
    <property type="entry name" value="xseA"/>
    <property type="match status" value="1"/>
</dbReference>
<keyword evidence="3 5" id="KW-0378">Hydrolase</keyword>
<dbReference type="InterPro" id="IPR025824">
    <property type="entry name" value="OB-fold_nuc-bd_dom"/>
</dbReference>
<evidence type="ECO:0000256" key="4">
    <source>
        <dbReference type="ARBA" id="ARBA00022839"/>
    </source>
</evidence>
<dbReference type="RefSeq" id="WP_189630608.1">
    <property type="nucleotide sequence ID" value="NZ_BNAG01000003.1"/>
</dbReference>
<keyword evidence="4 5" id="KW-0269">Exonuclease</keyword>
<accession>A0ABQ3IA73</accession>
<keyword evidence="9" id="KW-1185">Reference proteome</keyword>
<dbReference type="CDD" id="cd04489">
    <property type="entry name" value="ExoVII_LU_OBF"/>
    <property type="match status" value="1"/>
</dbReference>
<reference evidence="9" key="1">
    <citation type="journal article" date="2019" name="Int. J. Syst. Evol. Microbiol.">
        <title>The Global Catalogue of Microorganisms (GCM) 10K type strain sequencing project: providing services to taxonomists for standard genome sequencing and annotation.</title>
        <authorList>
            <consortium name="The Broad Institute Genomics Platform"/>
            <consortium name="The Broad Institute Genome Sequencing Center for Infectious Disease"/>
            <person name="Wu L."/>
            <person name="Ma J."/>
        </authorList>
    </citation>
    <scope>NUCLEOTIDE SEQUENCE [LARGE SCALE GENOMIC DNA]</scope>
    <source>
        <strain evidence="9">CGMCC 1.15111</strain>
    </source>
</reference>
<dbReference type="InterPro" id="IPR020579">
    <property type="entry name" value="Exonuc_VII_lsu_C"/>
</dbReference>
<dbReference type="InterPro" id="IPR003753">
    <property type="entry name" value="Exonuc_VII_L"/>
</dbReference>
<dbReference type="EMBL" id="BNAG01000003">
    <property type="protein sequence ID" value="GHE68335.1"/>
    <property type="molecule type" value="Genomic_DNA"/>
</dbReference>
<evidence type="ECO:0000259" key="7">
    <source>
        <dbReference type="Pfam" id="PF13742"/>
    </source>
</evidence>
<proteinExistence type="inferred from homology"/>
<evidence type="ECO:0000256" key="2">
    <source>
        <dbReference type="ARBA" id="ARBA00022722"/>
    </source>
</evidence>
<protein>
    <recommendedName>
        <fullName evidence="5">Exodeoxyribonuclease 7 large subunit</fullName>
        <ecNumber evidence="5">3.1.11.6</ecNumber>
    </recommendedName>
</protein>
<evidence type="ECO:0000256" key="5">
    <source>
        <dbReference type="RuleBase" id="RU004355"/>
    </source>
</evidence>
<gene>
    <name evidence="8" type="primary">xseA</name>
    <name evidence="8" type="ORF">GCM10011340_25140</name>
</gene>
<dbReference type="EC" id="3.1.11.6" evidence="5"/>
<feature type="domain" description="OB-fold nucleic acid binding" evidence="7">
    <location>
        <begin position="5"/>
        <end position="110"/>
    </location>
</feature>
<dbReference type="PANTHER" id="PTHR30008">
    <property type="entry name" value="EXODEOXYRIBONUCLEASE 7 LARGE SUBUNIT"/>
    <property type="match status" value="1"/>
</dbReference>
<comment type="subcellular location">
    <subcellularLocation>
        <location evidence="5">Cytoplasm</location>
    </subcellularLocation>
</comment>
<evidence type="ECO:0000256" key="1">
    <source>
        <dbReference type="ARBA" id="ARBA00022490"/>
    </source>
</evidence>
<comment type="similarity">
    <text evidence="5">Belongs to the XseA family.</text>
</comment>
<evidence type="ECO:0000313" key="9">
    <source>
        <dbReference type="Proteomes" id="UP000658258"/>
    </source>
</evidence>
<dbReference type="Proteomes" id="UP000658258">
    <property type="component" value="Unassembled WGS sequence"/>
</dbReference>
<evidence type="ECO:0000313" key="8">
    <source>
        <dbReference type="EMBL" id="GHE68335.1"/>
    </source>
</evidence>
<keyword evidence="1" id="KW-0963">Cytoplasm</keyword>
<keyword evidence="2 5" id="KW-0540">Nuclease</keyword>
<dbReference type="Pfam" id="PF13742">
    <property type="entry name" value="tRNA_anti_2"/>
    <property type="match status" value="1"/>
</dbReference>
<name>A0ABQ3IA73_9BACT</name>
<feature type="domain" description="Exonuclease VII large subunit C-terminal" evidence="6">
    <location>
        <begin position="136"/>
        <end position="348"/>
    </location>
</feature>
<comment type="catalytic activity">
    <reaction evidence="5">
        <text>Exonucleolytic cleavage in either 5'- to 3'- or 3'- to 5'-direction to yield nucleoside 5'-phosphates.</text>
        <dbReference type="EC" id="3.1.11.6"/>
    </reaction>
</comment>
<dbReference type="Pfam" id="PF02601">
    <property type="entry name" value="Exonuc_VII_L"/>
    <property type="match status" value="1"/>
</dbReference>
<dbReference type="PANTHER" id="PTHR30008:SF0">
    <property type="entry name" value="EXODEOXYRIBONUCLEASE 7 LARGE SUBUNIT"/>
    <property type="match status" value="1"/>
</dbReference>
<sequence length="412" mass="46638">MAHLSLFQLNHLIKSQLENNLAGSYWVIAEISELRNNQKGHCYMELVEKENNFIQAKIRANIWAYTYRTLSQQFEQATGSTLKPGIKVLFNVSINFHEVYGLSLTVNDIDPNFTIGERSRQREETIRKLKEEGFLNLNKSLPLPLVPQRIAVISSLTAAGYGDFIDQLENNSQGYDFLIESFNATMQGTETENSIAKALENIRQRQEKYDLIAIIRGGGAQTDLDSFDGYNLAKLIASAPLPVLTGIGHERDQTVADLVANTALKTPTAVAEFIISGMDRFYNQLYDLNTRVERGVRDKFNMARQQLVQMGHRLERSGLNYLKQAQQLLSDKQHMLKFASRAQVEKSRSLLTGLEDKIKLIDPETIFKRGYSITLKNGRSINQQPIAVGDVLITKNQHTQIESKVTNIENEQ</sequence>
<evidence type="ECO:0000259" key="6">
    <source>
        <dbReference type="Pfam" id="PF02601"/>
    </source>
</evidence>
<organism evidence="8 9">
    <name type="scientific">Roseivirga thermotolerans</name>
    <dbReference type="NCBI Taxonomy" id="1758176"/>
    <lineage>
        <taxon>Bacteria</taxon>
        <taxon>Pseudomonadati</taxon>
        <taxon>Bacteroidota</taxon>
        <taxon>Cytophagia</taxon>
        <taxon>Cytophagales</taxon>
        <taxon>Roseivirgaceae</taxon>
        <taxon>Roseivirga</taxon>
    </lineage>
</organism>